<dbReference type="InterPro" id="IPR036116">
    <property type="entry name" value="FN3_sf"/>
</dbReference>
<dbReference type="Proteomes" id="UP000507470">
    <property type="component" value="Unassembled WGS sequence"/>
</dbReference>
<dbReference type="InterPro" id="IPR013783">
    <property type="entry name" value="Ig-like_fold"/>
</dbReference>
<evidence type="ECO:0000313" key="5">
    <source>
        <dbReference type="Proteomes" id="UP000507470"/>
    </source>
</evidence>
<dbReference type="SMART" id="SM00060">
    <property type="entry name" value="FN3"/>
    <property type="match status" value="1"/>
</dbReference>
<feature type="domain" description="Ig-like" evidence="2">
    <location>
        <begin position="66"/>
        <end position="157"/>
    </location>
</feature>
<protein>
    <submittedName>
        <fullName evidence="4">Uncharacterized protein</fullName>
    </submittedName>
</protein>
<proteinExistence type="predicted"/>
<reference evidence="4 5" key="1">
    <citation type="submission" date="2020-06" db="EMBL/GenBank/DDBJ databases">
        <authorList>
            <person name="Li R."/>
            <person name="Bekaert M."/>
        </authorList>
    </citation>
    <scope>NUCLEOTIDE SEQUENCE [LARGE SCALE GENOMIC DNA]</scope>
    <source>
        <strain evidence="5">wild</strain>
    </source>
</reference>
<dbReference type="CDD" id="cd00096">
    <property type="entry name" value="Ig"/>
    <property type="match status" value="1"/>
</dbReference>
<dbReference type="EMBL" id="CACVKT020008727">
    <property type="protein sequence ID" value="CAC5417081.1"/>
    <property type="molecule type" value="Genomic_DNA"/>
</dbReference>
<dbReference type="Gene3D" id="2.60.40.10">
    <property type="entry name" value="Immunoglobulins"/>
    <property type="match status" value="1"/>
</dbReference>
<dbReference type="SUPFAM" id="SSF49265">
    <property type="entry name" value="Fibronectin type III"/>
    <property type="match status" value="1"/>
</dbReference>
<dbReference type="InterPro" id="IPR003961">
    <property type="entry name" value="FN3_dom"/>
</dbReference>
<gene>
    <name evidence="4" type="ORF">MCOR_49636</name>
</gene>
<name>A0A6J8EDE6_MYTCO</name>
<dbReference type="AlphaFoldDB" id="A0A6J8EDE6"/>
<organism evidence="4 5">
    <name type="scientific">Mytilus coruscus</name>
    <name type="common">Sea mussel</name>
    <dbReference type="NCBI Taxonomy" id="42192"/>
    <lineage>
        <taxon>Eukaryota</taxon>
        <taxon>Metazoa</taxon>
        <taxon>Spiralia</taxon>
        <taxon>Lophotrochozoa</taxon>
        <taxon>Mollusca</taxon>
        <taxon>Bivalvia</taxon>
        <taxon>Autobranchia</taxon>
        <taxon>Pteriomorphia</taxon>
        <taxon>Mytilida</taxon>
        <taxon>Mytiloidea</taxon>
        <taxon>Mytilidae</taxon>
        <taxon>Mytilinae</taxon>
        <taxon>Mytilus</taxon>
    </lineage>
</organism>
<dbReference type="CDD" id="cd00063">
    <property type="entry name" value="FN3"/>
    <property type="match status" value="1"/>
</dbReference>
<feature type="region of interest" description="Disordered" evidence="1">
    <location>
        <begin position="423"/>
        <end position="444"/>
    </location>
</feature>
<dbReference type="Pfam" id="PF00041">
    <property type="entry name" value="fn3"/>
    <property type="match status" value="1"/>
</dbReference>
<evidence type="ECO:0000259" key="2">
    <source>
        <dbReference type="PROSITE" id="PS50835"/>
    </source>
</evidence>
<dbReference type="PROSITE" id="PS50853">
    <property type="entry name" value="FN3"/>
    <property type="match status" value="1"/>
</dbReference>
<evidence type="ECO:0000313" key="4">
    <source>
        <dbReference type="EMBL" id="CAC5417081.1"/>
    </source>
</evidence>
<keyword evidence="5" id="KW-1185">Reference proteome</keyword>
<dbReference type="PROSITE" id="PS50835">
    <property type="entry name" value="IG_LIKE"/>
    <property type="match status" value="1"/>
</dbReference>
<feature type="domain" description="Fibronectin type-III" evidence="3">
    <location>
        <begin position="274"/>
        <end position="366"/>
    </location>
</feature>
<accession>A0A6J8EDE6</accession>
<evidence type="ECO:0000256" key="1">
    <source>
        <dbReference type="SAM" id="MobiDB-lite"/>
    </source>
</evidence>
<sequence>MEPLYGEIQRIVFQRIEFVRGVFIGLNRLFRSQNEKHDRVIEFNDQMSTLANDSRINDSLTKGNSPAVSITFLDEQPVKCLRCNAHGNPADYVFSAWEHRTEYGDHIRFVNDSGGGYIELEHSSWETVRLHDQGIYICTVSNGIMSDGKTEQMANFTLKQKGLPYIPTINNRIKYEISGKETNLTLNVVSYPPMKTVMVFNNLSVRIKDASYQYMNRPSKIEDIVYGTKVNVKGYNLCIQFKINVSDDFTMYTIMITNDYGVCNISVGIRSARPLRAPQNVKAVSLDSSIIVKWTANRNIRSQEMFHVEYRKHFESSWSRVSAENRSTAIINWLQPDTAYFVQVYSKTPAGESDKSDVIIVKTVVKNRKWFSRDQDGIPQARRNEETAVRPAHYDEIDSMYYNPLNITVSPPNTRNDRQLEIPQQSTNHANTDNCNTNNGSNKNITPAIINDFNISQENNSLRSSSDESYLVPCRNYLDLEIEKVTEDEQQVISIASSDKSYLVPCNYTDSDIEKETESERQVNSIEDSEIPVEESSVSSDNSETNIKSIHRYEQLRLSDMNGQSNTEHMYKYIDT</sequence>
<feature type="region of interest" description="Disordered" evidence="1">
    <location>
        <begin position="514"/>
        <end position="545"/>
    </location>
</feature>
<feature type="compositionally biased region" description="Low complexity" evidence="1">
    <location>
        <begin position="427"/>
        <end position="444"/>
    </location>
</feature>
<dbReference type="InterPro" id="IPR007110">
    <property type="entry name" value="Ig-like_dom"/>
</dbReference>
<evidence type="ECO:0000259" key="3">
    <source>
        <dbReference type="PROSITE" id="PS50853"/>
    </source>
</evidence>
<dbReference type="OrthoDB" id="10454703at2759"/>